<evidence type="ECO:0000313" key="5">
    <source>
        <dbReference type="EMBL" id="AXY77987.1"/>
    </source>
</evidence>
<evidence type="ECO:0000256" key="2">
    <source>
        <dbReference type="ARBA" id="ARBA00012729"/>
    </source>
</evidence>
<dbReference type="EC" id="3.2.1.14" evidence="2"/>
<dbReference type="PANTHER" id="PTHR11177">
    <property type="entry name" value="CHITINASE"/>
    <property type="match status" value="1"/>
</dbReference>
<dbReference type="Gene3D" id="3.20.20.80">
    <property type="entry name" value="Glycosidases"/>
    <property type="match status" value="1"/>
</dbReference>
<dbReference type="KEGG" id="pseg:D3H65_30095"/>
<protein>
    <recommendedName>
        <fullName evidence="2">chitinase</fullName>
        <ecNumber evidence="2">3.2.1.14</ecNumber>
    </recommendedName>
</protein>
<dbReference type="AlphaFoldDB" id="A0A3B7MVM0"/>
<dbReference type="SUPFAM" id="SSF51445">
    <property type="entry name" value="(Trans)glycosidases"/>
    <property type="match status" value="1"/>
</dbReference>
<dbReference type="EMBL" id="CP032157">
    <property type="protein sequence ID" value="AXY77987.1"/>
    <property type="molecule type" value="Genomic_DNA"/>
</dbReference>
<feature type="chain" id="PRO_5017828473" description="chitinase" evidence="3">
    <location>
        <begin position="21"/>
        <end position="320"/>
    </location>
</feature>
<proteinExistence type="predicted"/>
<evidence type="ECO:0000256" key="3">
    <source>
        <dbReference type="SAM" id="SignalP"/>
    </source>
</evidence>
<comment type="catalytic activity">
    <reaction evidence="1">
        <text>Random endo-hydrolysis of N-acetyl-beta-D-glucosaminide (1-&gt;4)-beta-linkages in chitin and chitodextrins.</text>
        <dbReference type="EC" id="3.2.1.14"/>
    </reaction>
</comment>
<feature type="signal peptide" evidence="3">
    <location>
        <begin position="1"/>
        <end position="20"/>
    </location>
</feature>
<dbReference type="OrthoDB" id="9775889at2"/>
<dbReference type="GO" id="GO:0005576">
    <property type="term" value="C:extracellular region"/>
    <property type="evidence" value="ECO:0007669"/>
    <property type="project" value="TreeGrafter"/>
</dbReference>
<dbReference type="Pfam" id="PF00704">
    <property type="entry name" value="Glyco_hydro_18"/>
    <property type="match status" value="1"/>
</dbReference>
<organism evidence="5 6">
    <name type="scientific">Paraflavitalea soli</name>
    <dbReference type="NCBI Taxonomy" id="2315862"/>
    <lineage>
        <taxon>Bacteria</taxon>
        <taxon>Pseudomonadati</taxon>
        <taxon>Bacteroidota</taxon>
        <taxon>Chitinophagia</taxon>
        <taxon>Chitinophagales</taxon>
        <taxon>Chitinophagaceae</taxon>
        <taxon>Paraflavitalea</taxon>
    </lineage>
</organism>
<dbReference type="PROSITE" id="PS51257">
    <property type="entry name" value="PROKAR_LIPOPROTEIN"/>
    <property type="match status" value="1"/>
</dbReference>
<dbReference type="InterPro" id="IPR001223">
    <property type="entry name" value="Glyco_hydro18_cat"/>
</dbReference>
<evidence type="ECO:0000313" key="6">
    <source>
        <dbReference type="Proteomes" id="UP000263900"/>
    </source>
</evidence>
<evidence type="ECO:0000256" key="1">
    <source>
        <dbReference type="ARBA" id="ARBA00000822"/>
    </source>
</evidence>
<dbReference type="GO" id="GO:0008843">
    <property type="term" value="F:endochitinase activity"/>
    <property type="evidence" value="ECO:0007669"/>
    <property type="project" value="UniProtKB-EC"/>
</dbReference>
<dbReference type="GO" id="GO:0005975">
    <property type="term" value="P:carbohydrate metabolic process"/>
    <property type="evidence" value="ECO:0007669"/>
    <property type="project" value="InterPro"/>
</dbReference>
<dbReference type="PANTHER" id="PTHR11177:SF317">
    <property type="entry name" value="CHITINASE 12-RELATED"/>
    <property type="match status" value="1"/>
</dbReference>
<gene>
    <name evidence="5" type="ORF">D3H65_30095</name>
</gene>
<sequence>MKITHTILFLLLLSCTKTTAQKEPFMVGGYVPSWKDGATIDYSKLTHVFFSFVKANPDGSILAFTPEEQASFNTFKTRSAGKTRFISLGGGGDQTLPAMAATAAARDKFAAACVQFCIDNDLQGVDMDWEQIRDDANATNFEALMKVLSELLHARQLLLVATVAHGWGGEYYSAHALKYADWIQLMVYDQAGSWAASPYGNHATFQHVLDAVDFWKRKGYTKSSQMVIGLPFYGYKFKSDAGGLADQVPYNEIVNWFPFLGPDANEHNLVVFNGPALIKEKTSYAKRKGFKGVMIWEVTQDVPADQPKSLLKAIEEAAKE</sequence>
<feature type="domain" description="GH18" evidence="4">
    <location>
        <begin position="25"/>
        <end position="320"/>
    </location>
</feature>
<name>A0A3B7MVM0_9BACT</name>
<dbReference type="PROSITE" id="PS51910">
    <property type="entry name" value="GH18_2"/>
    <property type="match status" value="1"/>
</dbReference>
<dbReference type="RefSeq" id="WP_119053860.1">
    <property type="nucleotide sequence ID" value="NZ_CP032157.1"/>
</dbReference>
<keyword evidence="6" id="KW-1185">Reference proteome</keyword>
<dbReference type="SMART" id="SM00636">
    <property type="entry name" value="Glyco_18"/>
    <property type="match status" value="1"/>
</dbReference>
<dbReference type="Gene3D" id="3.40.5.30">
    <property type="entry name" value="(Trans)glycosidases - domain 2"/>
    <property type="match status" value="1"/>
</dbReference>
<dbReference type="InterPro" id="IPR050314">
    <property type="entry name" value="Glycosyl_Hydrlase_18"/>
</dbReference>
<dbReference type="InterPro" id="IPR011583">
    <property type="entry name" value="Chitinase_II/V-like_cat"/>
</dbReference>
<keyword evidence="3" id="KW-0732">Signal</keyword>
<dbReference type="GO" id="GO:0006032">
    <property type="term" value="P:chitin catabolic process"/>
    <property type="evidence" value="ECO:0007669"/>
    <property type="project" value="TreeGrafter"/>
</dbReference>
<dbReference type="Proteomes" id="UP000263900">
    <property type="component" value="Chromosome"/>
</dbReference>
<dbReference type="InterPro" id="IPR017853">
    <property type="entry name" value="GH"/>
</dbReference>
<evidence type="ECO:0000259" key="4">
    <source>
        <dbReference type="PROSITE" id="PS51910"/>
    </source>
</evidence>
<reference evidence="5 6" key="1">
    <citation type="submission" date="2018-09" db="EMBL/GenBank/DDBJ databases">
        <title>Genome sequencing of strain 6GH32-13.</title>
        <authorList>
            <person name="Weon H.-Y."/>
            <person name="Heo J."/>
            <person name="Kwon S.-W."/>
        </authorList>
    </citation>
    <scope>NUCLEOTIDE SEQUENCE [LARGE SCALE GENOMIC DNA]</scope>
    <source>
        <strain evidence="5 6">5GH32-13</strain>
    </source>
</reference>
<accession>A0A3B7MVM0</accession>
<dbReference type="GO" id="GO:0008061">
    <property type="term" value="F:chitin binding"/>
    <property type="evidence" value="ECO:0007669"/>
    <property type="project" value="InterPro"/>
</dbReference>